<evidence type="ECO:0000313" key="3">
    <source>
        <dbReference type="Proteomes" id="UP001303373"/>
    </source>
</evidence>
<name>A0AAQ3M9Z4_9PEZI</name>
<evidence type="ECO:0000313" key="2">
    <source>
        <dbReference type="EMBL" id="WPH01052.1"/>
    </source>
</evidence>
<proteinExistence type="predicted"/>
<feature type="region of interest" description="Disordered" evidence="1">
    <location>
        <begin position="191"/>
        <end position="224"/>
    </location>
</feature>
<accession>A0AAQ3M9Z4</accession>
<protein>
    <submittedName>
        <fullName evidence="2">Uncharacterized protein</fullName>
    </submittedName>
</protein>
<feature type="compositionally biased region" description="Polar residues" evidence="1">
    <location>
        <begin position="1"/>
        <end position="25"/>
    </location>
</feature>
<dbReference type="EMBL" id="CP138584">
    <property type="protein sequence ID" value="WPH01052.1"/>
    <property type="molecule type" value="Genomic_DNA"/>
</dbReference>
<evidence type="ECO:0000256" key="1">
    <source>
        <dbReference type="SAM" id="MobiDB-lite"/>
    </source>
</evidence>
<feature type="region of interest" description="Disordered" evidence="1">
    <location>
        <begin position="268"/>
        <end position="291"/>
    </location>
</feature>
<feature type="region of interest" description="Disordered" evidence="1">
    <location>
        <begin position="1"/>
        <end position="114"/>
    </location>
</feature>
<keyword evidence="3" id="KW-1185">Reference proteome</keyword>
<feature type="compositionally biased region" description="Basic and acidic residues" evidence="1">
    <location>
        <begin position="191"/>
        <end position="205"/>
    </location>
</feature>
<sequence>MGFTAINTSVLSTPPENKNQHQPGPQTRHDRSDSVAAVYLGLGEPTINEALFKSTAKPSRGRGKKRTATTTSTASTRKSRKNKDHDTPTVSNSPDGAKEVDQSPPAAPIDPLVSLSPSWSPKLAVAKPCPQLHMTSIKHAQETIPYADSVSLYTPKTSMSETNLTSQSTSMDAFKASPGYGCIIYASSQRDPMDTKRRALEKEKNSITTSPKRRAPPRMSTARVPRLPPVREDESLMTSDVCRPKLSQLDIIDENYFGNASADEEMSRGFSKATVPNNPSKPSASARSNKTLVKSTLQAPTSVKYDDQGQISKFPHATNSQDQAAACGLSNDDDGFDLGDNIYDEAIDIVMSVEDMLTRQAKTPLPRTVKQNMRRVLDDEDYGGALLSESERKILESVKSLTNVGRKPIARRPFPAPILDRSPISGASNATTLRACFRIGETLNVGCDAVRHNKNVLIEFFARVTASQREDKPGGQQHLVFRDLFHDKPPYIDGTFKLWEQSVVWDNDSKPFLKADNSGIMCRAIAQMQRDGTKWRANVLNIWEATWADVEYTAGIYAQNVSDFD</sequence>
<reference evidence="2 3" key="1">
    <citation type="submission" date="2023-11" db="EMBL/GenBank/DDBJ databases">
        <title>An acidophilic fungus is an integral part of prey digestion in a carnivorous sundew plant.</title>
        <authorList>
            <person name="Tsai I.J."/>
        </authorList>
    </citation>
    <scope>NUCLEOTIDE SEQUENCE [LARGE SCALE GENOMIC DNA]</scope>
    <source>
        <strain evidence="2">169a</strain>
    </source>
</reference>
<feature type="compositionally biased region" description="Polar residues" evidence="1">
    <location>
        <begin position="274"/>
        <end position="291"/>
    </location>
</feature>
<dbReference type="AlphaFoldDB" id="A0AAQ3M9Z4"/>
<gene>
    <name evidence="2" type="ORF">R9X50_00388700</name>
</gene>
<dbReference type="Proteomes" id="UP001303373">
    <property type="component" value="Chromosome 5"/>
</dbReference>
<organism evidence="2 3">
    <name type="scientific">Acrodontium crateriforme</name>
    <dbReference type="NCBI Taxonomy" id="150365"/>
    <lineage>
        <taxon>Eukaryota</taxon>
        <taxon>Fungi</taxon>
        <taxon>Dikarya</taxon>
        <taxon>Ascomycota</taxon>
        <taxon>Pezizomycotina</taxon>
        <taxon>Dothideomycetes</taxon>
        <taxon>Dothideomycetidae</taxon>
        <taxon>Mycosphaerellales</taxon>
        <taxon>Teratosphaeriaceae</taxon>
        <taxon>Acrodontium</taxon>
    </lineage>
</organism>